<keyword evidence="9" id="KW-0862">Zinc</keyword>
<dbReference type="Pfam" id="PF21361">
    <property type="entry name" value="Sina_ZnF"/>
    <property type="match status" value="1"/>
</dbReference>
<dbReference type="PROSITE" id="PS51081">
    <property type="entry name" value="ZF_SIAH"/>
    <property type="match status" value="1"/>
</dbReference>
<dbReference type="Gene3D" id="3.30.40.10">
    <property type="entry name" value="Zinc/RING finger domain, C3HC4 (zinc finger)"/>
    <property type="match status" value="1"/>
</dbReference>
<dbReference type="AlphaFoldDB" id="M8BAG8"/>
<dbReference type="PANTHER" id="PTHR10315:SF107">
    <property type="entry name" value="RING-TYPE E3 UBIQUITIN TRANSFERASE"/>
    <property type="match status" value="1"/>
</dbReference>
<feature type="region of interest" description="Disordered" evidence="10">
    <location>
        <begin position="1"/>
        <end position="21"/>
    </location>
</feature>
<evidence type="ECO:0000256" key="8">
    <source>
        <dbReference type="ARBA" id="ARBA00022786"/>
    </source>
</evidence>
<proteinExistence type="inferred from homology"/>
<keyword evidence="7" id="KW-0863">Zinc-finger</keyword>
<sequence>MEEATGKRQEREKDEGGVEKRRKVGAATPVFTMDDLDVLHCAVCWDPLRPPIFQCAEGRHNICLSCHDKLSGKCCFCCETTVYSRCRGLENMVESLKVVCPNNGCAASIKYYQKEEHEEDCPQAPCFCPIADCSFSGPTARLLEHFSRDHNLDSTEVPYNKGFGILISFNVNGDLPEPTILVSEDGHLFIVYMKAESLSVGIAVCCVQPHITTGSKFKCNLSLSSAETGYSQATEFQTRNTNLYDGFPNDCFLFLVPKAMLPGAGTSDTVLHLNLCPAVFRPDLEIDLIAKIDRGVPSPNNDYMAILQTLNPAQLQLRR</sequence>
<dbReference type="GO" id="GO:0016567">
    <property type="term" value="P:protein ubiquitination"/>
    <property type="evidence" value="ECO:0007669"/>
    <property type="project" value="UniProtKB-UniPathway"/>
</dbReference>
<evidence type="ECO:0000256" key="1">
    <source>
        <dbReference type="ARBA" id="ARBA00000900"/>
    </source>
</evidence>
<dbReference type="EnsemblPlants" id="EMT21830">
    <property type="protein sequence ID" value="EMT21830"/>
    <property type="gene ID" value="F775_20417"/>
</dbReference>
<comment type="pathway">
    <text evidence="2">Protein modification; protein ubiquitination.</text>
</comment>
<protein>
    <recommendedName>
        <fullName evidence="4">RING-type E3 ubiquitin transferase</fullName>
        <ecNumber evidence="4">2.3.2.27</ecNumber>
    </recommendedName>
</protein>
<dbReference type="Pfam" id="PF21362">
    <property type="entry name" value="Sina_RING"/>
    <property type="match status" value="1"/>
</dbReference>
<feature type="compositionally biased region" description="Basic and acidic residues" evidence="10">
    <location>
        <begin position="1"/>
        <end position="19"/>
    </location>
</feature>
<name>M8BAG8_AEGTA</name>
<dbReference type="GO" id="GO:0061630">
    <property type="term" value="F:ubiquitin protein ligase activity"/>
    <property type="evidence" value="ECO:0007669"/>
    <property type="project" value="UniProtKB-EC"/>
</dbReference>
<reference evidence="11" key="1">
    <citation type="submission" date="2015-06" db="UniProtKB">
        <authorList>
            <consortium name="EnsemblPlants"/>
        </authorList>
    </citation>
    <scope>IDENTIFICATION</scope>
</reference>
<evidence type="ECO:0000256" key="7">
    <source>
        <dbReference type="ARBA" id="ARBA00022771"/>
    </source>
</evidence>
<dbReference type="SUPFAM" id="SSF49599">
    <property type="entry name" value="TRAF domain-like"/>
    <property type="match status" value="1"/>
</dbReference>
<evidence type="ECO:0000256" key="4">
    <source>
        <dbReference type="ARBA" id="ARBA00012483"/>
    </source>
</evidence>
<evidence type="ECO:0000256" key="5">
    <source>
        <dbReference type="ARBA" id="ARBA00022679"/>
    </source>
</evidence>
<keyword evidence="6" id="KW-0479">Metal-binding</keyword>
<evidence type="ECO:0000256" key="6">
    <source>
        <dbReference type="ARBA" id="ARBA00022723"/>
    </source>
</evidence>
<evidence type="ECO:0000313" key="11">
    <source>
        <dbReference type="EnsemblPlants" id="EMT21830"/>
    </source>
</evidence>
<keyword evidence="5" id="KW-0808">Transferase</keyword>
<accession>M8BAG8</accession>
<comment type="catalytic activity">
    <reaction evidence="1">
        <text>S-ubiquitinyl-[E2 ubiquitin-conjugating enzyme]-L-cysteine + [acceptor protein]-L-lysine = [E2 ubiquitin-conjugating enzyme]-L-cysteine + N(6)-ubiquitinyl-[acceptor protein]-L-lysine.</text>
        <dbReference type="EC" id="2.3.2.27"/>
    </reaction>
</comment>
<dbReference type="EC" id="2.3.2.27" evidence="4"/>
<dbReference type="InterPro" id="IPR013010">
    <property type="entry name" value="Znf_SIAH"/>
</dbReference>
<dbReference type="PANTHER" id="PTHR10315">
    <property type="entry name" value="E3 UBIQUITIN PROTEIN LIGASE SIAH"/>
    <property type="match status" value="1"/>
</dbReference>
<comment type="similarity">
    <text evidence="3">Belongs to the SINA (Seven in absentia) family.</text>
</comment>
<dbReference type="InterPro" id="IPR049548">
    <property type="entry name" value="Sina-like_RING"/>
</dbReference>
<dbReference type="GO" id="GO:0008270">
    <property type="term" value="F:zinc ion binding"/>
    <property type="evidence" value="ECO:0007669"/>
    <property type="project" value="UniProtKB-KW"/>
</dbReference>
<evidence type="ECO:0000256" key="10">
    <source>
        <dbReference type="SAM" id="MobiDB-lite"/>
    </source>
</evidence>
<dbReference type="UniPathway" id="UPA00143"/>
<evidence type="ECO:0000256" key="3">
    <source>
        <dbReference type="ARBA" id="ARBA00009119"/>
    </source>
</evidence>
<evidence type="ECO:0000256" key="9">
    <source>
        <dbReference type="ARBA" id="ARBA00022833"/>
    </source>
</evidence>
<organism evidence="11">
    <name type="scientific">Aegilops tauschii</name>
    <name type="common">Tausch's goatgrass</name>
    <name type="synonym">Aegilops squarrosa</name>
    <dbReference type="NCBI Taxonomy" id="37682"/>
    <lineage>
        <taxon>Eukaryota</taxon>
        <taxon>Viridiplantae</taxon>
        <taxon>Streptophyta</taxon>
        <taxon>Embryophyta</taxon>
        <taxon>Tracheophyta</taxon>
        <taxon>Spermatophyta</taxon>
        <taxon>Magnoliopsida</taxon>
        <taxon>Liliopsida</taxon>
        <taxon>Poales</taxon>
        <taxon>Poaceae</taxon>
        <taxon>BOP clade</taxon>
        <taxon>Pooideae</taxon>
        <taxon>Triticodae</taxon>
        <taxon>Triticeae</taxon>
        <taxon>Triticinae</taxon>
        <taxon>Aegilops</taxon>
    </lineage>
</organism>
<evidence type="ECO:0000256" key="2">
    <source>
        <dbReference type="ARBA" id="ARBA00004906"/>
    </source>
</evidence>
<dbReference type="GO" id="GO:0005737">
    <property type="term" value="C:cytoplasm"/>
    <property type="evidence" value="ECO:0007669"/>
    <property type="project" value="TreeGrafter"/>
</dbReference>
<keyword evidence="8" id="KW-0833">Ubl conjugation pathway</keyword>
<dbReference type="InterPro" id="IPR052088">
    <property type="entry name" value="E3_ubiquitin-ligase_SINA"/>
</dbReference>
<dbReference type="InterPro" id="IPR013083">
    <property type="entry name" value="Znf_RING/FYVE/PHD"/>
</dbReference>